<dbReference type="EMBL" id="CAJNNV010029348">
    <property type="protein sequence ID" value="CAE8628115.1"/>
    <property type="molecule type" value="Genomic_DNA"/>
</dbReference>
<dbReference type="InterPro" id="IPR036188">
    <property type="entry name" value="FAD/NAD-bd_sf"/>
</dbReference>
<dbReference type="SUPFAM" id="SSF51905">
    <property type="entry name" value="FAD/NAD(P)-binding domain"/>
    <property type="match status" value="1"/>
</dbReference>
<dbReference type="AlphaFoldDB" id="A0A813GS07"/>
<sequence>MAQPEMADQEFDVVIVGAGVAGIAAAVTLAQRGLKVAMLESRSILGGRARSWVDGVTRDPIHIGPHVVVTEYPNFFRLLEQLGTRDKIVWQPWRHFLTWVKGRQDFDIKTLPLPAPASWAPASVNDPFVTWADKHSTVPAAVHCLSLTEEQLMALDDESGIDFLRRLGVTEDYIQHFWGFLCHSILNVSVEEVSAAAMVRWFRRMVGRSSMEMGFADCGLGELLTPSKALLESLGAVVLTSTEVSGFLHSAGGERCEGVVLDTGVKMRARLGVVSTLPPPTLLPLLPKQWLDRHASIRDLEQLKPCKYLSVYIWFDRKVTEGKQMWARVYHKDDLNCEFYDFSEIYTGKDVRGVLWKDRPSFVGSNIIDAGRVGDMSDEELVQGTLRELSERFPLVEEAKVLHSMVNRVPMAIHRPVVGTEKLRPDQASPVP</sequence>
<keyword evidence="3" id="KW-1185">Reference proteome</keyword>
<evidence type="ECO:0000313" key="2">
    <source>
        <dbReference type="EMBL" id="CAE8628115.1"/>
    </source>
</evidence>
<organism evidence="2 3">
    <name type="scientific">Polarella glacialis</name>
    <name type="common">Dinoflagellate</name>
    <dbReference type="NCBI Taxonomy" id="89957"/>
    <lineage>
        <taxon>Eukaryota</taxon>
        <taxon>Sar</taxon>
        <taxon>Alveolata</taxon>
        <taxon>Dinophyceae</taxon>
        <taxon>Suessiales</taxon>
        <taxon>Suessiaceae</taxon>
        <taxon>Polarella</taxon>
    </lineage>
</organism>
<dbReference type="PANTHER" id="PTHR42923:SF46">
    <property type="entry name" value="AMINE OXIDASE"/>
    <property type="match status" value="1"/>
</dbReference>
<dbReference type="InterPro" id="IPR050464">
    <property type="entry name" value="Zeta_carotene_desat/Oxidored"/>
</dbReference>
<dbReference type="OrthoDB" id="442315at2759"/>
<dbReference type="Proteomes" id="UP000654075">
    <property type="component" value="Unassembled WGS sequence"/>
</dbReference>
<feature type="non-terminal residue" evidence="2">
    <location>
        <position position="432"/>
    </location>
</feature>
<feature type="domain" description="Amine oxidase" evidence="1">
    <location>
        <begin position="20"/>
        <end position="432"/>
    </location>
</feature>
<proteinExistence type="predicted"/>
<dbReference type="PANTHER" id="PTHR42923">
    <property type="entry name" value="PROTOPORPHYRINOGEN OXIDASE"/>
    <property type="match status" value="1"/>
</dbReference>
<evidence type="ECO:0000313" key="3">
    <source>
        <dbReference type="Proteomes" id="UP000654075"/>
    </source>
</evidence>
<dbReference type="Gene3D" id="3.50.50.60">
    <property type="entry name" value="FAD/NAD(P)-binding domain"/>
    <property type="match status" value="1"/>
</dbReference>
<name>A0A813GS07_POLGL</name>
<protein>
    <recommendedName>
        <fullName evidence="1">Amine oxidase domain-containing protein</fullName>
    </recommendedName>
</protein>
<comment type="caution">
    <text evidence="2">The sequence shown here is derived from an EMBL/GenBank/DDBJ whole genome shotgun (WGS) entry which is preliminary data.</text>
</comment>
<accession>A0A813GS07</accession>
<dbReference type="GO" id="GO:0016491">
    <property type="term" value="F:oxidoreductase activity"/>
    <property type="evidence" value="ECO:0007669"/>
    <property type="project" value="InterPro"/>
</dbReference>
<dbReference type="Pfam" id="PF01593">
    <property type="entry name" value="Amino_oxidase"/>
    <property type="match status" value="1"/>
</dbReference>
<dbReference type="InterPro" id="IPR002937">
    <property type="entry name" value="Amino_oxidase"/>
</dbReference>
<gene>
    <name evidence="2" type="ORF">PGLA1383_LOCUS44798</name>
</gene>
<reference evidence="2" key="1">
    <citation type="submission" date="2021-02" db="EMBL/GenBank/DDBJ databases">
        <authorList>
            <person name="Dougan E. K."/>
            <person name="Rhodes N."/>
            <person name="Thang M."/>
            <person name="Chan C."/>
        </authorList>
    </citation>
    <scope>NUCLEOTIDE SEQUENCE</scope>
</reference>
<evidence type="ECO:0000259" key="1">
    <source>
        <dbReference type="Pfam" id="PF01593"/>
    </source>
</evidence>